<gene>
    <name evidence="5" type="ORF">BCR42DRAFT_126931</name>
</gene>
<dbReference type="SMART" id="SM00322">
    <property type="entry name" value="KH"/>
    <property type="match status" value="3"/>
</dbReference>
<dbReference type="CDD" id="cd22439">
    <property type="entry name" value="KH-I_PCBP_rpt3"/>
    <property type="match status" value="1"/>
</dbReference>
<feature type="domain" description="K Homology" evidence="4">
    <location>
        <begin position="360"/>
        <end position="430"/>
    </location>
</feature>
<dbReference type="Pfam" id="PF00013">
    <property type="entry name" value="KH_1"/>
    <property type="match status" value="3"/>
</dbReference>
<proteinExistence type="predicted"/>
<dbReference type="InterPro" id="IPR036612">
    <property type="entry name" value="KH_dom_type_1_sf"/>
</dbReference>
<evidence type="ECO:0000256" key="1">
    <source>
        <dbReference type="ARBA" id="ARBA00022737"/>
    </source>
</evidence>
<dbReference type="SUPFAM" id="SSF54791">
    <property type="entry name" value="Eukaryotic type KH-domain (KH-domain type I)"/>
    <property type="match status" value="3"/>
</dbReference>
<dbReference type="PANTHER" id="PTHR10288">
    <property type="entry name" value="KH DOMAIN CONTAINING RNA BINDING PROTEIN"/>
    <property type="match status" value="1"/>
</dbReference>
<dbReference type="AlphaFoldDB" id="A0A1X2IV95"/>
<protein>
    <recommendedName>
        <fullName evidence="4">K Homology domain-containing protein</fullName>
    </recommendedName>
</protein>
<name>A0A1X2IV95_9FUNG</name>
<keyword evidence="6" id="KW-1185">Reference proteome</keyword>
<keyword evidence="1" id="KW-0677">Repeat</keyword>
<evidence type="ECO:0000259" key="4">
    <source>
        <dbReference type="SMART" id="SM00322"/>
    </source>
</evidence>
<organism evidence="5 6">
    <name type="scientific">Absidia repens</name>
    <dbReference type="NCBI Taxonomy" id="90262"/>
    <lineage>
        <taxon>Eukaryota</taxon>
        <taxon>Fungi</taxon>
        <taxon>Fungi incertae sedis</taxon>
        <taxon>Mucoromycota</taxon>
        <taxon>Mucoromycotina</taxon>
        <taxon>Mucoromycetes</taxon>
        <taxon>Mucorales</taxon>
        <taxon>Cunninghamellaceae</taxon>
        <taxon>Absidia</taxon>
    </lineage>
</organism>
<keyword evidence="2" id="KW-0694">RNA-binding</keyword>
<evidence type="ECO:0000313" key="6">
    <source>
        <dbReference type="Proteomes" id="UP000193560"/>
    </source>
</evidence>
<feature type="compositionally biased region" description="Basic and acidic residues" evidence="3">
    <location>
        <begin position="11"/>
        <end position="21"/>
    </location>
</feature>
<feature type="compositionally biased region" description="Basic and acidic residues" evidence="3">
    <location>
        <begin position="60"/>
        <end position="77"/>
    </location>
</feature>
<dbReference type="EMBL" id="MCGE01000003">
    <property type="protein sequence ID" value="ORZ22968.1"/>
    <property type="molecule type" value="Genomic_DNA"/>
</dbReference>
<feature type="compositionally biased region" description="Basic and acidic residues" evidence="3">
    <location>
        <begin position="28"/>
        <end position="37"/>
    </location>
</feature>
<accession>A0A1X2IV95</accession>
<dbReference type="Proteomes" id="UP000193560">
    <property type="component" value="Unassembled WGS sequence"/>
</dbReference>
<evidence type="ECO:0000313" key="5">
    <source>
        <dbReference type="EMBL" id="ORZ22968.1"/>
    </source>
</evidence>
<dbReference type="STRING" id="90262.A0A1X2IV95"/>
<evidence type="ECO:0000256" key="2">
    <source>
        <dbReference type="PROSITE-ProRule" id="PRU00117"/>
    </source>
</evidence>
<feature type="domain" description="K Homology" evidence="4">
    <location>
        <begin position="199"/>
        <end position="270"/>
    </location>
</feature>
<comment type="caution">
    <text evidence="5">The sequence shown here is derived from an EMBL/GenBank/DDBJ whole genome shotgun (WGS) entry which is preliminary data.</text>
</comment>
<feature type="compositionally biased region" description="Polar residues" evidence="3">
    <location>
        <begin position="1"/>
        <end position="10"/>
    </location>
</feature>
<dbReference type="GO" id="GO:0003723">
    <property type="term" value="F:RNA binding"/>
    <property type="evidence" value="ECO:0007669"/>
    <property type="project" value="UniProtKB-UniRule"/>
</dbReference>
<evidence type="ECO:0000256" key="3">
    <source>
        <dbReference type="SAM" id="MobiDB-lite"/>
    </source>
</evidence>
<dbReference type="InterPro" id="IPR004088">
    <property type="entry name" value="KH_dom_type_1"/>
</dbReference>
<dbReference type="OrthoDB" id="442947at2759"/>
<reference evidence="5 6" key="1">
    <citation type="submission" date="2016-07" db="EMBL/GenBank/DDBJ databases">
        <title>Pervasive Adenine N6-methylation of Active Genes in Fungi.</title>
        <authorList>
            <consortium name="DOE Joint Genome Institute"/>
            <person name="Mondo S.J."/>
            <person name="Dannebaum R.O."/>
            <person name="Kuo R.C."/>
            <person name="Labutti K."/>
            <person name="Haridas S."/>
            <person name="Kuo A."/>
            <person name="Salamov A."/>
            <person name="Ahrendt S.R."/>
            <person name="Lipzen A."/>
            <person name="Sullivan W."/>
            <person name="Andreopoulos W.B."/>
            <person name="Clum A."/>
            <person name="Lindquist E."/>
            <person name="Daum C."/>
            <person name="Ramamoorthy G.K."/>
            <person name="Gryganskyi A."/>
            <person name="Culley D."/>
            <person name="Magnuson J.K."/>
            <person name="James T.Y."/>
            <person name="O'Malley M.A."/>
            <person name="Stajich J.E."/>
            <person name="Spatafora J.W."/>
            <person name="Visel A."/>
            <person name="Grigoriev I.V."/>
        </authorList>
    </citation>
    <scope>NUCLEOTIDE SEQUENCE [LARGE SCALE GENOMIC DNA]</scope>
    <source>
        <strain evidence="5 6">NRRL 1336</strain>
    </source>
</reference>
<dbReference type="InterPro" id="IPR004087">
    <property type="entry name" value="KH_dom"/>
</dbReference>
<feature type="domain" description="K Homology" evidence="4">
    <location>
        <begin position="115"/>
        <end position="185"/>
    </location>
</feature>
<dbReference type="Gene3D" id="3.30.1370.10">
    <property type="entry name" value="K Homology domain, type 1"/>
    <property type="match status" value="3"/>
</dbReference>
<feature type="region of interest" description="Disordered" evidence="3">
    <location>
        <begin position="1"/>
        <end position="92"/>
    </location>
</feature>
<dbReference type="PROSITE" id="PS50084">
    <property type="entry name" value="KH_TYPE_1"/>
    <property type="match status" value="3"/>
</dbReference>
<sequence length="439" mass="48045">MNENDISDSTSTDRFKRPRFEEEVDTDIEYHSKEDRHPKRQAIPDPETKAPRFAGEEQMDTGRDSKKWTEADPHSTDDGDTNTELDHAGDFSAPKKTIINPYDSGNTLTLKNPNATITVRSLVNSKDAGVIIGRAGKSVNEIRQHSSSYVTISDIVYGVYDRILTVKGSVEAVAKAYAMVSEKILTEKSSENQDNKQQGDANIRLLVPDIRMGSLIGRSGSIIKSVQEESGAHMNASEEILVMSTERIMTIIGAPKSIYIAVARIGDILADLSQRPLPGYIPYTPIAAKSSLPPLNRRTDYSSRGGHGGVSSNIDTGGGVYGMIPGMLGRELPGIPMGWPFIYQNQNFGGGSPNYGTMNNSQSQQILIPNDMVGCIIGKNGSKINEIRQVSGSHIKIMNAAGNTNERLVTITGSHESNQMAMYMLCSRFESEKFRFGMM</sequence>